<evidence type="ECO:0000313" key="2">
    <source>
        <dbReference type="Proteomes" id="UP000322181"/>
    </source>
</evidence>
<proteinExistence type="predicted"/>
<evidence type="ECO:0000313" key="1">
    <source>
        <dbReference type="EMBL" id="KAA8713030.1"/>
    </source>
</evidence>
<dbReference type="EMBL" id="VXKB01000008">
    <property type="protein sequence ID" value="KAA8713030.1"/>
    <property type="molecule type" value="Genomic_DNA"/>
</dbReference>
<protein>
    <submittedName>
        <fullName evidence="1">Uncharacterized protein</fullName>
    </submittedName>
</protein>
<sequence>MSFAATGCVNSSPATDPLFCETASPIYISADDSFTDLTARQILTHNLTGHRLCGWMKSGK</sequence>
<dbReference type="Proteomes" id="UP000322181">
    <property type="component" value="Unassembled WGS sequence"/>
</dbReference>
<name>A0A5M9QX76_9GAMM</name>
<comment type="caution">
    <text evidence="1">The sequence shown here is derived from an EMBL/GenBank/DDBJ whole genome shotgun (WGS) entry which is preliminary data.</text>
</comment>
<dbReference type="AlphaFoldDB" id="A0A5M9QX76"/>
<gene>
    <name evidence="1" type="ORF">F4V73_18115</name>
</gene>
<reference evidence="1 2" key="1">
    <citation type="submission" date="2019-09" db="EMBL/GenBank/DDBJ databases">
        <title>Draft genome sequence of various Type strains from the CCUG.</title>
        <authorList>
            <person name="Pineiro-Iglesias B."/>
            <person name="Tunovic T."/>
            <person name="Unosson C."/>
            <person name="Inganas E."/>
            <person name="Ohlen M."/>
            <person name="Cardew S."/>
            <person name="Jensie-Markopoulos S."/>
            <person name="Salva-Serra F."/>
            <person name="Jaen-Luchoro D."/>
            <person name="Karlsson R."/>
            <person name="Svensson-Stadler L."/>
            <person name="Chun J."/>
            <person name="Moore E."/>
        </authorList>
    </citation>
    <scope>NUCLEOTIDE SEQUENCE [LARGE SCALE GENOMIC DNA]</scope>
    <source>
        <strain evidence="1 2">CCUG 53682T</strain>
    </source>
</reference>
<accession>A0A5M9QX76</accession>
<organism evidence="1 2">
    <name type="scientific">Morganella psychrotolerans</name>
    <dbReference type="NCBI Taxonomy" id="368603"/>
    <lineage>
        <taxon>Bacteria</taxon>
        <taxon>Pseudomonadati</taxon>
        <taxon>Pseudomonadota</taxon>
        <taxon>Gammaproteobacteria</taxon>
        <taxon>Enterobacterales</taxon>
        <taxon>Morganellaceae</taxon>
        <taxon>Morganella</taxon>
    </lineage>
</organism>